<dbReference type="SUPFAM" id="SSF51161">
    <property type="entry name" value="Trimeric LpxA-like enzymes"/>
    <property type="match status" value="2"/>
</dbReference>
<dbReference type="GO" id="GO:0016740">
    <property type="term" value="F:transferase activity"/>
    <property type="evidence" value="ECO:0007669"/>
    <property type="project" value="UniProtKB-KW"/>
</dbReference>
<sequence>MMATPQWADAIERGLVQIAQDAVVHPTAVLILADRTGQERPVSIGAHARVGAFTVVHGGTILGEDVEVGHGGVVGEPETGYALRAHHDGHGADTVLGDGVVLRAGAVVYAGARVGARTAIGHHTLLRTGVRIGDDSQLGHLMTVERDTVIGDRVRCSPLTHLTAQMHIGDDAFIGARVGTINDKHLIWRDPDRQEPLRPPRVEAGAKVGTGVVLLPGVVIGAGALVGAGSLVTRDVAPGSTVFGSPARTNGGRS</sequence>
<dbReference type="PANTHER" id="PTHR43300:SF11">
    <property type="entry name" value="ACETYLTRANSFERASE RV3034C-RELATED"/>
    <property type="match status" value="1"/>
</dbReference>
<name>A0A7W3J4Y3_9MICO</name>
<evidence type="ECO:0000313" key="4">
    <source>
        <dbReference type="Proteomes" id="UP000540568"/>
    </source>
</evidence>
<keyword evidence="2" id="KW-0677">Repeat</keyword>
<evidence type="ECO:0000256" key="1">
    <source>
        <dbReference type="ARBA" id="ARBA00022679"/>
    </source>
</evidence>
<reference evidence="3 4" key="1">
    <citation type="submission" date="2020-07" db="EMBL/GenBank/DDBJ databases">
        <title>Sequencing the genomes of 1000 actinobacteria strains.</title>
        <authorList>
            <person name="Klenk H.-P."/>
        </authorList>
    </citation>
    <scope>NUCLEOTIDE SEQUENCE [LARGE SCALE GENOMIC DNA]</scope>
    <source>
        <strain evidence="3 4">DSM 44121</strain>
    </source>
</reference>
<dbReference type="Gene3D" id="2.160.10.10">
    <property type="entry name" value="Hexapeptide repeat proteins"/>
    <property type="match status" value="2"/>
</dbReference>
<dbReference type="InterPro" id="IPR050179">
    <property type="entry name" value="Trans_hexapeptide_repeat"/>
</dbReference>
<dbReference type="AlphaFoldDB" id="A0A7W3J4Y3"/>
<dbReference type="EMBL" id="JACGWV010000001">
    <property type="protein sequence ID" value="MBA8806365.1"/>
    <property type="molecule type" value="Genomic_DNA"/>
</dbReference>
<keyword evidence="1 3" id="KW-0808">Transferase</keyword>
<dbReference type="PROSITE" id="PS00101">
    <property type="entry name" value="HEXAPEP_TRANSFERASES"/>
    <property type="match status" value="1"/>
</dbReference>
<dbReference type="Pfam" id="PF00132">
    <property type="entry name" value="Hexapep"/>
    <property type="match status" value="1"/>
</dbReference>
<dbReference type="Proteomes" id="UP000540568">
    <property type="component" value="Unassembled WGS sequence"/>
</dbReference>
<accession>A0A7W3J4Y3</accession>
<comment type="caution">
    <text evidence="3">The sequence shown here is derived from an EMBL/GenBank/DDBJ whole genome shotgun (WGS) entry which is preliminary data.</text>
</comment>
<gene>
    <name evidence="3" type="ORF">FHX71_000307</name>
</gene>
<dbReference type="Pfam" id="PF14602">
    <property type="entry name" value="Hexapep_2"/>
    <property type="match status" value="2"/>
</dbReference>
<dbReference type="PANTHER" id="PTHR43300">
    <property type="entry name" value="ACETYLTRANSFERASE"/>
    <property type="match status" value="1"/>
</dbReference>
<evidence type="ECO:0000313" key="3">
    <source>
        <dbReference type="EMBL" id="MBA8806365.1"/>
    </source>
</evidence>
<proteinExistence type="predicted"/>
<keyword evidence="4" id="KW-1185">Reference proteome</keyword>
<dbReference type="InterPro" id="IPR011004">
    <property type="entry name" value="Trimer_LpxA-like_sf"/>
</dbReference>
<dbReference type="InterPro" id="IPR001451">
    <property type="entry name" value="Hexapep"/>
</dbReference>
<protein>
    <submittedName>
        <fullName evidence="3">Acetyltransferase-like isoleucine patch superfamily enzyme</fullName>
    </submittedName>
</protein>
<dbReference type="InterPro" id="IPR018357">
    <property type="entry name" value="Hexapep_transf_CS"/>
</dbReference>
<dbReference type="CDD" id="cd03358">
    <property type="entry name" value="LbH_WxcM_N_like"/>
    <property type="match status" value="1"/>
</dbReference>
<evidence type="ECO:0000256" key="2">
    <source>
        <dbReference type="ARBA" id="ARBA00022737"/>
    </source>
</evidence>
<organism evidence="3 4">
    <name type="scientific">Promicromonospora sukumoe</name>
    <dbReference type="NCBI Taxonomy" id="88382"/>
    <lineage>
        <taxon>Bacteria</taxon>
        <taxon>Bacillati</taxon>
        <taxon>Actinomycetota</taxon>
        <taxon>Actinomycetes</taxon>
        <taxon>Micrococcales</taxon>
        <taxon>Promicromonosporaceae</taxon>
        <taxon>Promicromonospora</taxon>
    </lineage>
</organism>